<evidence type="ECO:0000313" key="1">
    <source>
        <dbReference type="EMBL" id="GAA4327822.1"/>
    </source>
</evidence>
<keyword evidence="2" id="KW-1185">Reference proteome</keyword>
<accession>A0ABP8GP50</accession>
<sequence length="330" mass="37791">MKYIPSLIKLPVLLVLILIIQGCGPGTPGSWKDAEIPADMRETFHDLNNQFMKAALANNTNEAEKLMTAELIESGEKLKKLQNIGYYLKTNKYEMLEEYYVINKYTTNDTVLTKNKTINSHNLVYEGSTEEMYMAYFAPKTGASRQMISLVYCKVNYGWKLIKISAEPYMYNGKTAPELYEEAKKCFNKGYLVDAYLLITLANAAGKPNDEWKYLNNDAMLNFYGEVVKVNRETYELPLIIAGVPTKPRVLRLYTTTLPEGDFPTVCYLSPISLKDTVGVRRENVNIRKVIGNTLKGIDKDKKYIIYSVFNEEPDGKKMLDHIEYTHRLQ</sequence>
<dbReference type="Proteomes" id="UP001500582">
    <property type="component" value="Unassembled WGS sequence"/>
</dbReference>
<evidence type="ECO:0008006" key="3">
    <source>
        <dbReference type="Google" id="ProtNLM"/>
    </source>
</evidence>
<dbReference type="RefSeq" id="WP_345212085.1">
    <property type="nucleotide sequence ID" value="NZ_BAABFT010000008.1"/>
</dbReference>
<evidence type="ECO:0000313" key="2">
    <source>
        <dbReference type="Proteomes" id="UP001500582"/>
    </source>
</evidence>
<dbReference type="PROSITE" id="PS51257">
    <property type="entry name" value="PROKAR_LIPOPROTEIN"/>
    <property type="match status" value="1"/>
</dbReference>
<protein>
    <recommendedName>
        <fullName evidence="3">Lipoprotein</fullName>
    </recommendedName>
</protein>
<comment type="caution">
    <text evidence="1">The sequence shown here is derived from an EMBL/GenBank/DDBJ whole genome shotgun (WGS) entry which is preliminary data.</text>
</comment>
<proteinExistence type="predicted"/>
<dbReference type="EMBL" id="BAABFT010000008">
    <property type="protein sequence ID" value="GAA4327822.1"/>
    <property type="molecule type" value="Genomic_DNA"/>
</dbReference>
<name>A0ABP8GP50_9SPHI</name>
<reference evidence="2" key="1">
    <citation type="journal article" date="2019" name="Int. J. Syst. Evol. Microbiol.">
        <title>The Global Catalogue of Microorganisms (GCM) 10K type strain sequencing project: providing services to taxonomists for standard genome sequencing and annotation.</title>
        <authorList>
            <consortium name="The Broad Institute Genomics Platform"/>
            <consortium name="The Broad Institute Genome Sequencing Center for Infectious Disease"/>
            <person name="Wu L."/>
            <person name="Ma J."/>
        </authorList>
    </citation>
    <scope>NUCLEOTIDE SEQUENCE [LARGE SCALE GENOMIC DNA]</scope>
    <source>
        <strain evidence="2">JCM 17705</strain>
    </source>
</reference>
<organism evidence="1 2">
    <name type="scientific">Mucilaginibacter gynuensis</name>
    <dbReference type="NCBI Taxonomy" id="1302236"/>
    <lineage>
        <taxon>Bacteria</taxon>
        <taxon>Pseudomonadati</taxon>
        <taxon>Bacteroidota</taxon>
        <taxon>Sphingobacteriia</taxon>
        <taxon>Sphingobacteriales</taxon>
        <taxon>Sphingobacteriaceae</taxon>
        <taxon>Mucilaginibacter</taxon>
    </lineage>
</organism>
<gene>
    <name evidence="1" type="ORF">GCM10023149_31480</name>
</gene>